<proteinExistence type="predicted"/>
<dbReference type="Proteomes" id="UP000017938">
    <property type="component" value="Unassembled WGS sequence"/>
</dbReference>
<comment type="caution">
    <text evidence="1">The sequence shown here is derived from an EMBL/GenBank/DDBJ whole genome shotgun (WGS) entry which is preliminary data.</text>
</comment>
<accession>R6U653</accession>
<evidence type="ECO:0000313" key="2">
    <source>
        <dbReference type="Proteomes" id="UP000017938"/>
    </source>
</evidence>
<evidence type="ECO:0000313" key="1">
    <source>
        <dbReference type="EMBL" id="CDC77524.1"/>
    </source>
</evidence>
<protein>
    <submittedName>
        <fullName evidence="1">Uncharacterized protein</fullName>
    </submittedName>
</protein>
<dbReference type="STRING" id="1263015.BN580_00468"/>
<dbReference type="EMBL" id="CBFW010000438">
    <property type="protein sequence ID" value="CDC77524.1"/>
    <property type="molecule type" value="Genomic_DNA"/>
</dbReference>
<name>R6U653_9BACT</name>
<gene>
    <name evidence="1" type="ORF">BN580_00468</name>
</gene>
<reference evidence="1" key="1">
    <citation type="submission" date="2012-11" db="EMBL/GenBank/DDBJ databases">
        <title>Dependencies among metagenomic species, viruses, plasmids and units of genetic variation.</title>
        <authorList>
            <person name="Nielsen H.B."/>
            <person name="Almeida M."/>
            <person name="Juncker A.S."/>
            <person name="Rasmussen S."/>
            <person name="Li J."/>
            <person name="Sunagawa S."/>
            <person name="Plichta D."/>
            <person name="Gautier L."/>
            <person name="Le Chatelier E."/>
            <person name="Peletier E."/>
            <person name="Bonde I."/>
            <person name="Nielsen T."/>
            <person name="Manichanh C."/>
            <person name="Arumugam M."/>
            <person name="Batto J."/>
            <person name="Santos M.B.Q.D."/>
            <person name="Blom N."/>
            <person name="Borruel N."/>
            <person name="Burgdorf K.S."/>
            <person name="Boumezbeur F."/>
            <person name="Casellas F."/>
            <person name="Dore J."/>
            <person name="Guarner F."/>
            <person name="Hansen T."/>
            <person name="Hildebrand F."/>
            <person name="Kaas R.S."/>
            <person name="Kennedy S."/>
            <person name="Kristiansen K."/>
            <person name="Kultima J.R."/>
            <person name="Leonard P."/>
            <person name="Levenez F."/>
            <person name="Lund O."/>
            <person name="Moumen B."/>
            <person name="Le Paslier D."/>
            <person name="Pons N."/>
            <person name="Pedersen O."/>
            <person name="Prifti E."/>
            <person name="Qin J."/>
            <person name="Raes J."/>
            <person name="Tap J."/>
            <person name="Tims S."/>
            <person name="Ussery D.W."/>
            <person name="Yamada T."/>
            <person name="MetaHit consortium"/>
            <person name="Renault P."/>
            <person name="Sicheritz-Ponten T."/>
            <person name="Bork P."/>
            <person name="Wang J."/>
            <person name="Brunak S."/>
            <person name="Ehrlich S.D."/>
        </authorList>
    </citation>
    <scope>NUCLEOTIDE SEQUENCE [LARGE SCALE GENOMIC DNA]</scope>
</reference>
<sequence length="92" mass="10886">MNGNTIDEFINSLFINCDKEFLYKDKRYMLQGWLNKDGTYTLRMNEISEESPVVFLVTNKDRAYCVQKFEEALLFDGKTIYDAEDDITVEYD</sequence>
<organism evidence="1 2">
    <name type="scientific">Candidatus Colimorpha enterica</name>
    <dbReference type="NCBI Taxonomy" id="3083063"/>
    <lineage>
        <taxon>Bacteria</taxon>
        <taxon>Pseudomonadati</taxon>
        <taxon>Bacteroidota</taxon>
        <taxon>Bacteroidia</taxon>
        <taxon>Bacteroidales</taxon>
        <taxon>Candidatus Colimorpha</taxon>
    </lineage>
</organism>
<dbReference type="AlphaFoldDB" id="R6U653"/>